<keyword evidence="1" id="KW-0812">Transmembrane</keyword>
<reference evidence="3" key="1">
    <citation type="journal article" date="2013" name="Nature">
        <title>Draft genome of the wheat A-genome progenitor Triticum urartu.</title>
        <authorList>
            <person name="Ling H.Q."/>
            <person name="Zhao S."/>
            <person name="Liu D."/>
            <person name="Wang J."/>
            <person name="Sun H."/>
            <person name="Zhang C."/>
            <person name="Fan H."/>
            <person name="Li D."/>
            <person name="Dong L."/>
            <person name="Tao Y."/>
            <person name="Gao C."/>
            <person name="Wu H."/>
            <person name="Li Y."/>
            <person name="Cui Y."/>
            <person name="Guo X."/>
            <person name="Zheng S."/>
            <person name="Wang B."/>
            <person name="Yu K."/>
            <person name="Liang Q."/>
            <person name="Yang W."/>
            <person name="Lou X."/>
            <person name="Chen J."/>
            <person name="Feng M."/>
            <person name="Jian J."/>
            <person name="Zhang X."/>
            <person name="Luo G."/>
            <person name="Jiang Y."/>
            <person name="Liu J."/>
            <person name="Wang Z."/>
            <person name="Sha Y."/>
            <person name="Zhang B."/>
            <person name="Wu H."/>
            <person name="Tang D."/>
            <person name="Shen Q."/>
            <person name="Xue P."/>
            <person name="Zou S."/>
            <person name="Wang X."/>
            <person name="Liu X."/>
            <person name="Wang F."/>
            <person name="Yang Y."/>
            <person name="An X."/>
            <person name="Dong Z."/>
            <person name="Zhang K."/>
            <person name="Zhang X."/>
            <person name="Luo M.C."/>
            <person name="Dvorak J."/>
            <person name="Tong Y."/>
            <person name="Wang J."/>
            <person name="Yang H."/>
            <person name="Li Z."/>
            <person name="Wang D."/>
            <person name="Zhang A."/>
            <person name="Wang J."/>
        </authorList>
    </citation>
    <scope>NUCLEOTIDE SEQUENCE</scope>
    <source>
        <strain evidence="3">cv. G1812</strain>
    </source>
</reference>
<evidence type="ECO:0000313" key="2">
    <source>
        <dbReference type="EnsemblPlants" id="TuG1812S0001453400.01.T01"/>
    </source>
</evidence>
<dbReference type="EnsemblPlants" id="TuG1812S0001453400.01.T01">
    <property type="protein sequence ID" value="TuG1812S0001453400.01.T01"/>
    <property type="gene ID" value="TuG1812S0001453400.01"/>
</dbReference>
<feature type="transmembrane region" description="Helical" evidence="1">
    <location>
        <begin position="40"/>
        <end position="60"/>
    </location>
</feature>
<keyword evidence="1" id="KW-0472">Membrane</keyword>
<keyword evidence="1" id="KW-1133">Transmembrane helix</keyword>
<sequence>MPQLGRCPSQPFHTSPWMFMLLCPKWQICSAAYGIIELHLFVLSLFPCSSSGTVVLCLLFDRYFTTSPNMRPPTCSAPSTTSSCESFCPRSSSSMVPARRDDQVCNRNYSIVFLEPN</sequence>
<organism evidence="2 3">
    <name type="scientific">Triticum urartu</name>
    <name type="common">Red wild einkorn</name>
    <name type="synonym">Crithodium urartu</name>
    <dbReference type="NCBI Taxonomy" id="4572"/>
    <lineage>
        <taxon>Eukaryota</taxon>
        <taxon>Viridiplantae</taxon>
        <taxon>Streptophyta</taxon>
        <taxon>Embryophyta</taxon>
        <taxon>Tracheophyta</taxon>
        <taxon>Spermatophyta</taxon>
        <taxon>Magnoliopsida</taxon>
        <taxon>Liliopsida</taxon>
        <taxon>Poales</taxon>
        <taxon>Poaceae</taxon>
        <taxon>BOP clade</taxon>
        <taxon>Pooideae</taxon>
        <taxon>Triticodae</taxon>
        <taxon>Triticeae</taxon>
        <taxon>Triticinae</taxon>
        <taxon>Triticum</taxon>
    </lineage>
</organism>
<protein>
    <submittedName>
        <fullName evidence="2">Uncharacterized protein</fullName>
    </submittedName>
</protein>
<accession>A0A8R7RDI8</accession>
<dbReference type="Proteomes" id="UP000015106">
    <property type="component" value="Unassembled WGS sequence"/>
</dbReference>
<name>A0A8R7RDI8_TRIUA</name>
<keyword evidence="3" id="KW-1185">Reference proteome</keyword>
<reference evidence="2" key="2">
    <citation type="submission" date="2022-06" db="UniProtKB">
        <authorList>
            <consortium name="EnsemblPlants"/>
        </authorList>
    </citation>
    <scope>IDENTIFICATION</scope>
</reference>
<evidence type="ECO:0000313" key="3">
    <source>
        <dbReference type="Proteomes" id="UP000015106"/>
    </source>
</evidence>
<dbReference type="AlphaFoldDB" id="A0A8R7RDI8"/>
<dbReference type="Gramene" id="TuG1812S0001453400.01.T01">
    <property type="protein sequence ID" value="TuG1812S0001453400.01.T01"/>
    <property type="gene ID" value="TuG1812S0001453400.01"/>
</dbReference>
<proteinExistence type="predicted"/>
<evidence type="ECO:0000256" key="1">
    <source>
        <dbReference type="SAM" id="Phobius"/>
    </source>
</evidence>